<dbReference type="SUPFAM" id="SSF52980">
    <property type="entry name" value="Restriction endonuclease-like"/>
    <property type="match status" value="1"/>
</dbReference>
<dbReference type="Gene3D" id="3.40.1350.10">
    <property type="match status" value="1"/>
</dbReference>
<sequence>MDGDDTAKAGKTEPTDLTRLIQDVLSELGASADAAAVAAGVRRLDIGLPTEDEFSVICAWLGKCQLLHKLDQLQVPVDSKQKFQVPDLLARFSTQINESPVLIEVKSKKDKRLTFKEDYLARLQSYADLVRMPLLVAWKYEGIWALFEVKHMKKSGASFRISFETAMKESLLSALVGDVAYKIGAGAGIHLRFRKDKQLGAKETEDGYSEEWLMHLDDVAFTDRDGNRRDDLDDEVQSLFTAWNLEQNEEHTGSHVQVRFVAGDEGIEFAHKALVQLLDWEEPHDGRPHWRKLLRKEKVTANVRNFSAALKTGLRQRVVAQVFEFEPHDMPAFLRRR</sequence>
<evidence type="ECO:0000313" key="2">
    <source>
        <dbReference type="EMBL" id="OAK55088.1"/>
    </source>
</evidence>
<dbReference type="InterPro" id="IPR002732">
    <property type="entry name" value="Hjc"/>
</dbReference>
<accession>A0AA91DH70</accession>
<dbReference type="Proteomes" id="UP000077852">
    <property type="component" value="Unassembled WGS sequence"/>
</dbReference>
<dbReference type="AlphaFoldDB" id="A0AA91DH70"/>
<evidence type="ECO:0000256" key="1">
    <source>
        <dbReference type="ARBA" id="ARBA00029354"/>
    </source>
</evidence>
<dbReference type="GO" id="GO:0003676">
    <property type="term" value="F:nucleic acid binding"/>
    <property type="evidence" value="ECO:0007669"/>
    <property type="project" value="InterPro"/>
</dbReference>
<dbReference type="EMBL" id="LVHG01000106">
    <property type="protein sequence ID" value="OAK55088.1"/>
    <property type="molecule type" value="Genomic_DNA"/>
</dbReference>
<dbReference type="InterPro" id="IPR011335">
    <property type="entry name" value="Restrct_endonuc-II-like"/>
</dbReference>
<dbReference type="GO" id="GO:0008821">
    <property type="term" value="F:crossover junction DNA endonuclease activity"/>
    <property type="evidence" value="ECO:0007669"/>
    <property type="project" value="UniProtKB-EC"/>
</dbReference>
<comment type="catalytic activity">
    <reaction evidence="1">
        <text>Endonucleolytic cleavage at a junction such as a reciprocal single-stranded crossover between two homologous DNA duplexes (Holliday junction).</text>
        <dbReference type="EC" id="3.1.21.10"/>
    </reaction>
</comment>
<dbReference type="Pfam" id="PF01870">
    <property type="entry name" value="Hjc"/>
    <property type="match status" value="1"/>
</dbReference>
<reference evidence="2 3" key="1">
    <citation type="submission" date="2016-03" db="EMBL/GenBank/DDBJ databases">
        <title>Genome sequence of Variovorax paradoxus KB5.</title>
        <authorList>
            <person name="Jeong H."/>
            <person name="Hong C.E."/>
            <person name="Jo S.H."/>
            <person name="Park J.M."/>
        </authorList>
    </citation>
    <scope>NUCLEOTIDE SEQUENCE [LARGE SCALE GENOMIC DNA]</scope>
    <source>
        <strain evidence="2 3">KB5</strain>
    </source>
</reference>
<dbReference type="InterPro" id="IPR011856">
    <property type="entry name" value="tRNA_endonuc-like_dom_sf"/>
</dbReference>
<protein>
    <submittedName>
        <fullName evidence="2">Restriction endonuclease</fullName>
    </submittedName>
</protein>
<keyword evidence="2" id="KW-0255">Endonuclease</keyword>
<gene>
    <name evidence="2" type="ORF">A3K87_04370</name>
</gene>
<organism evidence="2 3">
    <name type="scientific">Variovorax paradoxus</name>
    <dbReference type="NCBI Taxonomy" id="34073"/>
    <lineage>
        <taxon>Bacteria</taxon>
        <taxon>Pseudomonadati</taxon>
        <taxon>Pseudomonadota</taxon>
        <taxon>Betaproteobacteria</taxon>
        <taxon>Burkholderiales</taxon>
        <taxon>Comamonadaceae</taxon>
        <taxon>Variovorax</taxon>
    </lineage>
</organism>
<comment type="caution">
    <text evidence="2">The sequence shown here is derived from an EMBL/GenBank/DDBJ whole genome shotgun (WGS) entry which is preliminary data.</text>
</comment>
<evidence type="ECO:0000313" key="3">
    <source>
        <dbReference type="Proteomes" id="UP000077852"/>
    </source>
</evidence>
<proteinExistence type="predicted"/>
<name>A0AA91DH70_VARPD</name>
<keyword evidence="2" id="KW-0378">Hydrolase</keyword>
<keyword evidence="2" id="KW-0540">Nuclease</keyword>